<dbReference type="Gene3D" id="1.10.12.10">
    <property type="entry name" value="Lyase 2-enoyl-coa Hydratase, Chain A, domain 2"/>
    <property type="match status" value="1"/>
</dbReference>
<dbReference type="RefSeq" id="WP_006339649.1">
    <property type="nucleotide sequence ID" value="NZ_BAHC01000249.1"/>
</dbReference>
<dbReference type="NCBIfam" id="NF006105">
    <property type="entry name" value="PRK08257.1-4"/>
    <property type="match status" value="1"/>
</dbReference>
<proteinExistence type="inferred from homology"/>
<dbReference type="PANTHER" id="PTHR11941:SF54">
    <property type="entry name" value="ENOYL-COA HYDRATASE, MITOCHONDRIAL"/>
    <property type="match status" value="1"/>
</dbReference>
<keyword evidence="10" id="KW-1185">Reference proteome</keyword>
<dbReference type="EMBL" id="BAHC01000249">
    <property type="protein sequence ID" value="GAB93972.1"/>
    <property type="molecule type" value="Genomic_DNA"/>
</dbReference>
<dbReference type="SUPFAM" id="SSF53901">
    <property type="entry name" value="Thiolase-like"/>
    <property type="match status" value="2"/>
</dbReference>
<dbReference type="STRING" id="1108045.GORHZ_249_00080"/>
<comment type="function">
    <text evidence="1">Could possibly oxidize fatty acids using specific components.</text>
</comment>
<evidence type="ECO:0000256" key="3">
    <source>
        <dbReference type="ARBA" id="ARBA00022832"/>
    </source>
</evidence>
<evidence type="ECO:0000256" key="6">
    <source>
        <dbReference type="ARBA" id="ARBA00023717"/>
    </source>
</evidence>
<dbReference type="eggNOG" id="COG1024">
    <property type="taxonomic scope" value="Bacteria"/>
</dbReference>
<dbReference type="OrthoDB" id="4470569at2"/>
<keyword evidence="3" id="KW-0443">Lipid metabolism</keyword>
<dbReference type="InterPro" id="IPR029045">
    <property type="entry name" value="ClpP/crotonase-like_dom_sf"/>
</dbReference>
<dbReference type="Pfam" id="PF00378">
    <property type="entry name" value="ECH_1"/>
    <property type="match status" value="1"/>
</dbReference>
<evidence type="ECO:0000256" key="4">
    <source>
        <dbReference type="ARBA" id="ARBA00023239"/>
    </source>
</evidence>
<evidence type="ECO:0000313" key="10">
    <source>
        <dbReference type="Proteomes" id="UP000008363"/>
    </source>
</evidence>
<keyword evidence="3" id="KW-0276">Fatty acid metabolism</keyword>
<keyword evidence="4" id="KW-0456">Lyase</keyword>
<evidence type="ECO:0000259" key="8">
    <source>
        <dbReference type="Pfam" id="PF18313"/>
    </source>
</evidence>
<dbReference type="SUPFAM" id="SSF52096">
    <property type="entry name" value="ClpP/crotonase"/>
    <property type="match status" value="1"/>
</dbReference>
<dbReference type="CDD" id="cd06558">
    <property type="entry name" value="crotonase-like"/>
    <property type="match status" value="1"/>
</dbReference>
<dbReference type="eggNOG" id="COG0183">
    <property type="taxonomic scope" value="Bacteria"/>
</dbReference>
<dbReference type="InterPro" id="IPR001753">
    <property type="entry name" value="Enoyl-CoA_hydra/iso"/>
</dbReference>
<comment type="caution">
    <text evidence="9">The sequence shown here is derived from an EMBL/GenBank/DDBJ whole genome shotgun (WGS) entry which is preliminary data.</text>
</comment>
<evidence type="ECO:0000256" key="7">
    <source>
        <dbReference type="RuleBase" id="RU003707"/>
    </source>
</evidence>
<accession>K6WPB5</accession>
<evidence type="ECO:0000313" key="9">
    <source>
        <dbReference type="EMBL" id="GAB93972.1"/>
    </source>
</evidence>
<dbReference type="Proteomes" id="UP000008363">
    <property type="component" value="Unassembled WGS sequence"/>
</dbReference>
<dbReference type="InterPro" id="IPR016039">
    <property type="entry name" value="Thiolase-like"/>
</dbReference>
<evidence type="ECO:0000256" key="1">
    <source>
        <dbReference type="ARBA" id="ARBA00002994"/>
    </source>
</evidence>
<gene>
    <name evidence="9" type="ORF">GORHZ_249_00080</name>
</gene>
<reference evidence="9 10" key="1">
    <citation type="submission" date="2012-08" db="EMBL/GenBank/DDBJ databases">
        <title>Whole genome shotgun sequence of Gordonia rhizosphera NBRC 16068.</title>
        <authorList>
            <person name="Takarada H."/>
            <person name="Isaki S."/>
            <person name="Hosoyama A."/>
            <person name="Tsuchikane K."/>
            <person name="Katsumata H."/>
            <person name="Baba S."/>
            <person name="Ohji S."/>
            <person name="Yamazaki S."/>
            <person name="Fujita N."/>
        </authorList>
    </citation>
    <scope>NUCLEOTIDE SEQUENCE [LARGE SCALE GENOMIC DNA]</scope>
    <source>
        <strain evidence="9 10">NBRC 16068</strain>
    </source>
</reference>
<sequence length="795" mass="83605">MPRFVPLTALDAHTPVIVGVGQASERLDDTDYRALSEADLAASAVTRALADTGLAAPTVAAEIDTVVTVRTFEESTPLAQSPLGRPDNMPRAVAKRVGMNPGRAVLGVTGGQSPQALLTEFAAEIDDGRSDAVVLFGAEIISTVRHLTGTRAPDERPDFAEQVGGQLEDRGHGIAGLTTHQEVQHGLLAPLVQYAALENARRHRLGLDRDPYAATMGELFAPLSRVAATNPHAATTTARSVDELVTPDDGNRVVADPYTRLLVARDQVNQAAAVVLTSVGTARELGIDPDRWVFLHGHADTREQTLMRRPDLSAAPAAAAAVRHALEVAEIGLDDVAFLDIYSCFPIAVSNVIDPLGVAPDDPRGLTLTGGLPYFGGPGNNYSMHAIAEAVDRARSAPDNHAMVVANGGILSKTSVGIYSTRPAPWHPGDSAGVQELLDAAPAVRTTDHADGPATIETFTVTPGTDGNRKGIVIGRLTDGTRFIANVERDDEEMFGLLDGEHAIGTGVYVRSSARGNRVFINRAAMLRRHPVSRPAFRDRYDHAAIRRVGHLLEITINRPEAHNALHAAANTELDAIFDAYFADPDLWVAILTGAGDKAFSAGNDLAQTGTAGLQVPKNGFAGLTSRRTRPKPVIAAVNGYALGGGLEVALACHIVVADKRAQFGLPEVTVGLAALAGGLVRLPVAVGPALARDMILTGRRLDAGEALAAGLVSRIAPAGEVMALARSVAEEVLAASPTSVRESLRAMEEAATVPDEFDAIDTTATALDALLVSADTVEGITAFVTKRPPRWTGR</sequence>
<organism evidence="9 10">
    <name type="scientific">Gordonia rhizosphera NBRC 16068</name>
    <dbReference type="NCBI Taxonomy" id="1108045"/>
    <lineage>
        <taxon>Bacteria</taxon>
        <taxon>Bacillati</taxon>
        <taxon>Actinomycetota</taxon>
        <taxon>Actinomycetes</taxon>
        <taxon>Mycobacteriales</taxon>
        <taxon>Gordoniaceae</taxon>
        <taxon>Gordonia</taxon>
    </lineage>
</organism>
<dbReference type="InterPro" id="IPR018376">
    <property type="entry name" value="Enoyl-CoA_hyd/isom_CS"/>
</dbReference>
<dbReference type="Gene3D" id="3.90.226.10">
    <property type="entry name" value="2-enoyl-CoA Hydratase, Chain A, domain 1"/>
    <property type="match status" value="1"/>
</dbReference>
<dbReference type="InterPro" id="IPR040771">
    <property type="entry name" value="TLP1_add_C"/>
</dbReference>
<name>K6WPB5_9ACTN</name>
<dbReference type="Pfam" id="PF18313">
    <property type="entry name" value="TLP1_add_C"/>
    <property type="match status" value="1"/>
</dbReference>
<dbReference type="GO" id="GO:0004300">
    <property type="term" value="F:enoyl-CoA hydratase activity"/>
    <property type="evidence" value="ECO:0007669"/>
    <property type="project" value="UniProtKB-EC"/>
</dbReference>
<evidence type="ECO:0000256" key="5">
    <source>
        <dbReference type="ARBA" id="ARBA00023709"/>
    </source>
</evidence>
<protein>
    <recommendedName>
        <fullName evidence="8">Thiolase-like protein type 1 additional C-terminal domain-containing protein</fullName>
    </recommendedName>
</protein>
<feature type="domain" description="Thiolase-like protein type 1 additional C-terminal" evidence="8">
    <location>
        <begin position="434"/>
        <end position="512"/>
    </location>
</feature>
<comment type="similarity">
    <text evidence="2 7">Belongs to the enoyl-CoA hydratase/isomerase family.</text>
</comment>
<comment type="catalytic activity">
    <reaction evidence="5">
        <text>a (3S)-3-hydroxyacyl-CoA = a (2E)-enoyl-CoA + H2O</text>
        <dbReference type="Rhea" id="RHEA:16105"/>
        <dbReference type="ChEBI" id="CHEBI:15377"/>
        <dbReference type="ChEBI" id="CHEBI:57318"/>
        <dbReference type="ChEBI" id="CHEBI:58856"/>
        <dbReference type="EC" id="4.2.1.17"/>
    </reaction>
</comment>
<dbReference type="Gene3D" id="2.40.50.840">
    <property type="match status" value="1"/>
</dbReference>
<dbReference type="PANTHER" id="PTHR11941">
    <property type="entry name" value="ENOYL-COA HYDRATASE-RELATED"/>
    <property type="match status" value="1"/>
</dbReference>
<dbReference type="GO" id="GO:0006635">
    <property type="term" value="P:fatty acid beta-oxidation"/>
    <property type="evidence" value="ECO:0007669"/>
    <property type="project" value="TreeGrafter"/>
</dbReference>
<comment type="catalytic activity">
    <reaction evidence="6">
        <text>a 4-saturated-(3S)-3-hydroxyacyl-CoA = a (3E)-enoyl-CoA + H2O</text>
        <dbReference type="Rhea" id="RHEA:20724"/>
        <dbReference type="ChEBI" id="CHEBI:15377"/>
        <dbReference type="ChEBI" id="CHEBI:58521"/>
        <dbReference type="ChEBI" id="CHEBI:137480"/>
        <dbReference type="EC" id="4.2.1.17"/>
    </reaction>
</comment>
<dbReference type="Gene3D" id="3.40.47.10">
    <property type="match status" value="1"/>
</dbReference>
<dbReference type="InterPro" id="IPR014748">
    <property type="entry name" value="Enoyl-CoA_hydra_C"/>
</dbReference>
<evidence type="ECO:0000256" key="2">
    <source>
        <dbReference type="ARBA" id="ARBA00005254"/>
    </source>
</evidence>
<dbReference type="PROSITE" id="PS00166">
    <property type="entry name" value="ENOYL_COA_HYDRATASE"/>
    <property type="match status" value="1"/>
</dbReference>
<dbReference type="AlphaFoldDB" id="K6WPB5"/>
<dbReference type="GO" id="GO:0016746">
    <property type="term" value="F:acyltransferase activity"/>
    <property type="evidence" value="ECO:0007669"/>
    <property type="project" value="InterPro"/>
</dbReference>